<feature type="compositionally biased region" description="Acidic residues" evidence="2">
    <location>
        <begin position="99"/>
        <end position="122"/>
    </location>
</feature>
<evidence type="ECO:0000256" key="2">
    <source>
        <dbReference type="SAM" id="MobiDB-lite"/>
    </source>
</evidence>
<feature type="compositionally biased region" description="Basic and acidic residues" evidence="2">
    <location>
        <begin position="59"/>
        <end position="75"/>
    </location>
</feature>
<sequence>MAITRSSKRRPVTVSAPQTRNGDFGQPIDSLVIQAMPNSSSGNDRLQKKVTRDQTSMDVIRKGKSTDVISKERVSCTEVEANGPGQPDTLAASEHERDEESYEVDDEDDAHETSDSDDDAQETSDSSFGDDQQPKKRKRGRPRKVVIGNGQALPTDVEHNPVIQPLVIAASQSESHDDTLVSDETSYSPSISLAAQRMTISYNRNSQGRKKWRRDRDKIYVIANRKRSLTKVEFNELGQPVGDNAASFVSFLGCLVREKIPITSLERWKGLSIQCKDDLWSSVQQNYRINDCYRKDILKRMGMSWRNYKGKITKEIYKISQSDDASHQLALLKPDNIKSSEEWEAFVKQRTSAEFKVMSEKYRRLRANQPLLHTLGRRGYACLLHEMKKKSPTPSKITRVDVWTRAHLRKDGKPINEAAAESIRKLEEYSKSPEAQTGISPREDALAKLFGPERRDQVRGLGFGATASKVDVEIRGSGSKVHRLEYEVKDLRQQVVDLKAMLLQETRQKFLQGQNVSDEDTMHSSKDIPQGCNVRDEETMHSSGAISQDWNARGEEMMHPSGDTQDNLRDEGMMHSSGAAATQGQNVRDEGMVHSSRAIPLGQNASEEEMVCSYKATRQGPSRDEQMVYSRRATPQISVGLFSCLGRNVRDEKMMWHFSSTTTKGQNVRDEGMMHSSEAISLDQNVRDEGMVYSSRATTQGQNVRDGEMMMHSSRVITQGEEREIMHKSGATTQAQPGSDNLVPANCKLIHWMGTEVVANAELVSKDPRKLVHLVKLGPDCWEVRVNQVTVDDVPLYRPTIKMFCLEDAVGSMVAWPSKYITME</sequence>
<dbReference type="AlphaFoldDB" id="A0AA96SGH8"/>
<feature type="domain" description="DUF8039" evidence="3">
    <location>
        <begin position="744"/>
        <end position="823"/>
    </location>
</feature>
<protein>
    <recommendedName>
        <fullName evidence="3">DUF8039 domain-containing protein</fullName>
    </recommendedName>
</protein>
<dbReference type="PANTHER" id="PTHR33018">
    <property type="entry name" value="OS10G0338966 PROTEIN-RELATED"/>
    <property type="match status" value="1"/>
</dbReference>
<reference evidence="4" key="1">
    <citation type="submission" date="2023-09" db="EMBL/GenBank/DDBJ databases">
        <authorList>
            <person name="Shi Y.J."/>
        </authorList>
    </citation>
    <scope>NUCLEOTIDE SEQUENCE</scope>
    <source>
        <strain evidence="4">S-CPA C</strain>
    </source>
</reference>
<dbReference type="Pfam" id="PF03004">
    <property type="entry name" value="Transposase_24"/>
    <property type="match status" value="1"/>
</dbReference>
<feature type="compositionally biased region" description="Basic residues" evidence="2">
    <location>
        <begin position="135"/>
        <end position="144"/>
    </location>
</feature>
<dbReference type="EMBL" id="OR552628">
    <property type="protein sequence ID" value="WNT94115.1"/>
    <property type="molecule type" value="mRNA"/>
</dbReference>
<feature type="region of interest" description="Disordered" evidence="2">
    <location>
        <begin position="514"/>
        <end position="538"/>
    </location>
</feature>
<feature type="coiled-coil region" evidence="1">
    <location>
        <begin position="481"/>
        <end position="508"/>
    </location>
</feature>
<accession>A0AA96SGH8</accession>
<dbReference type="InterPro" id="IPR058352">
    <property type="entry name" value="DUF8039"/>
</dbReference>
<dbReference type="InterPro" id="IPR004252">
    <property type="entry name" value="Probable_transposase_24"/>
</dbReference>
<feature type="region of interest" description="Disordered" evidence="2">
    <location>
        <begin position="1"/>
        <end position="156"/>
    </location>
</feature>
<evidence type="ECO:0000259" key="3">
    <source>
        <dbReference type="Pfam" id="PF26133"/>
    </source>
</evidence>
<name>A0AA96SGH8_PAELC</name>
<dbReference type="PANTHER" id="PTHR33018:SF34">
    <property type="entry name" value="OS02G0472350 PROTEIN"/>
    <property type="match status" value="1"/>
</dbReference>
<proteinExistence type="evidence at transcript level"/>
<evidence type="ECO:0000256" key="1">
    <source>
        <dbReference type="SAM" id="Coils"/>
    </source>
</evidence>
<dbReference type="Pfam" id="PF26133">
    <property type="entry name" value="DUF8039"/>
    <property type="match status" value="1"/>
</dbReference>
<evidence type="ECO:0000313" key="4">
    <source>
        <dbReference type="EMBL" id="WNT94115.1"/>
    </source>
</evidence>
<feature type="compositionally biased region" description="Basic residues" evidence="2">
    <location>
        <begin position="1"/>
        <end position="11"/>
    </location>
</feature>
<keyword evidence="1" id="KW-0175">Coiled coil</keyword>
<organism evidence="4">
    <name type="scientific">Paeonia lactiflora</name>
    <name type="common">Chinese peony</name>
    <name type="synonym">Paeonia albiflora</name>
    <dbReference type="NCBI Taxonomy" id="35924"/>
    <lineage>
        <taxon>Eukaryota</taxon>
        <taxon>Viridiplantae</taxon>
        <taxon>Streptophyta</taxon>
        <taxon>Embryophyta</taxon>
        <taxon>Tracheophyta</taxon>
        <taxon>Spermatophyta</taxon>
        <taxon>Magnoliopsida</taxon>
        <taxon>eudicotyledons</taxon>
        <taxon>Gunneridae</taxon>
        <taxon>Pentapetalae</taxon>
        <taxon>Saxifragales</taxon>
        <taxon>Paeoniaceae</taxon>
        <taxon>Paeonia</taxon>
    </lineage>
</organism>